<dbReference type="Proteomes" id="UP000282926">
    <property type="component" value="Unassembled WGS sequence"/>
</dbReference>
<comment type="caution">
    <text evidence="2">The sequence shown here is derived from an EMBL/GenBank/DDBJ whole genome shotgun (WGS) entry which is preliminary data.</text>
</comment>
<accession>A0ABY0CXI3</accession>
<gene>
    <name evidence="2" type="ORF">EA187_04030</name>
</gene>
<dbReference type="PANTHER" id="PTHR34599:SF2">
    <property type="entry name" value="TRAF-TYPE DOMAIN-CONTAINING PROTEIN"/>
    <property type="match status" value="1"/>
</dbReference>
<dbReference type="InterPro" id="IPR036938">
    <property type="entry name" value="PAP2/HPO_sf"/>
</dbReference>
<reference evidence="2 3" key="1">
    <citation type="submission" date="2019-01" db="EMBL/GenBank/DDBJ databases">
        <title>Lujinxingia litoralis gen. nov., sp. nov. and Lujinxingia sediminis gen. nov., sp. nov., new members in the order Bradymonadales, isolated from coastal sediment.</title>
        <authorList>
            <person name="Li C.-M."/>
        </authorList>
    </citation>
    <scope>NUCLEOTIDE SEQUENCE [LARGE SCALE GENOMIC DNA]</scope>
    <source>
        <strain evidence="2 3">SEH01</strain>
    </source>
</reference>
<evidence type="ECO:0000313" key="3">
    <source>
        <dbReference type="Proteomes" id="UP000282926"/>
    </source>
</evidence>
<dbReference type="RefSeq" id="WP_127779256.1">
    <property type="nucleotide sequence ID" value="NZ_SADD01000001.1"/>
</dbReference>
<proteinExistence type="predicted"/>
<dbReference type="SUPFAM" id="SSF48317">
    <property type="entry name" value="Acid phosphatase/Vanadium-dependent haloperoxidase"/>
    <property type="match status" value="1"/>
</dbReference>
<sequence length="955" mass="103937">MKLRFKNYRAALVASVVAVALAACADRAEEPGTNEAPDARSAEWDVLAEELPAALLSVAGRASNDVWAVGAQVGDRPIAIHYDGESWVQHDVPFNVDLWWVHITPSGRPYFGGSDGAILTLEGERFRRIDELSLARHTVLGIAGEEDDLYAVGSIGARSGFVWHFNGERWQDLPLPKEMPRLEDGTLPGLFKTHVDEAGTLWVVGAEGTVLRRQGEEPLERVVVDTRATLFTVHGAGQTVYAAGGHAQGVIVELGDAPRVETLSTPFLQGVHVSDDGEVVAVGGLGTIVRKSQEGQWVPVGDELDLVVESLHAVWSAPDGVRLAVGGSVVSPELDEGLMLIQGEGAAPEIDEALRPEPPRERCPDEVLTRGAEHSVARRWIEQNLAAIRLEVPMPPVHARNLYHLSLALFDAWSLFDAEQEPILVDASLGEGVRDTFSPEEWSDARHEAMSVAAYRLLAHRYDGGLGAAITRDCLDRTLASLGYDPALMADERGPAGRLGEEVAQTIIDAFVQDGSLEASGYQSPDYESLAPPLVVDDAGTLASDPSLWQPLDLAQAVTQNGIAVDSGVQGYIGPHWAVVTPFAIERSAADRPYVTPGPRPEMGADMRDWVVDVIRRTSWLDANSEERMDASPGAYGNNTLGADDGEGHAINPSTGRAYDQQIVSRSDFGRVLAEYWADGPDSETPPGHWNTLAHKALDHPLFERRFYGDGEEVEALTFDVHLYLVLNGALHDAAIAAWELKRLYETSRPITLIRWMGARGQSSDPTMPSYDPQGLPLIEGLIEVVTEASAAPGMRHEHLQPYIGQVVLFTWPGAPGDHEHRYASCVWQRAVEWSPYQPRTFVSPAFPGYVSGHSAFSRSAAEVLAELTGSEFFPGGRAEFVANAGEFLKFENGPSQEVRLQWATYFDAADQAGQSRIWGGIHILADDYDGRLAGAQVGERALEWAEENLVRLQR</sequence>
<dbReference type="PANTHER" id="PTHR34599">
    <property type="entry name" value="PEROXIDASE-RELATED"/>
    <property type="match status" value="1"/>
</dbReference>
<feature type="signal peptide" evidence="1">
    <location>
        <begin position="1"/>
        <end position="25"/>
    </location>
</feature>
<keyword evidence="1" id="KW-0732">Signal</keyword>
<evidence type="ECO:0000313" key="2">
    <source>
        <dbReference type="EMBL" id="RVU48608.1"/>
    </source>
</evidence>
<keyword evidence="3" id="KW-1185">Reference proteome</keyword>
<dbReference type="EMBL" id="SADD01000001">
    <property type="protein sequence ID" value="RVU48608.1"/>
    <property type="molecule type" value="Genomic_DNA"/>
</dbReference>
<dbReference type="Gene3D" id="1.10.606.10">
    <property type="entry name" value="Vanadium-containing Chloroperoxidase, domain 2"/>
    <property type="match status" value="1"/>
</dbReference>
<organism evidence="2 3">
    <name type="scientific">Lujinxingia sediminis</name>
    <dbReference type="NCBI Taxonomy" id="2480984"/>
    <lineage>
        <taxon>Bacteria</taxon>
        <taxon>Deltaproteobacteria</taxon>
        <taxon>Bradymonadales</taxon>
        <taxon>Lujinxingiaceae</taxon>
        <taxon>Lujinxingia</taxon>
    </lineage>
</organism>
<dbReference type="InterPro" id="IPR016119">
    <property type="entry name" value="Br/Cl_peroxidase_C"/>
</dbReference>
<dbReference type="InterPro" id="IPR052559">
    <property type="entry name" value="V-haloperoxidase"/>
</dbReference>
<evidence type="ECO:0000256" key="1">
    <source>
        <dbReference type="SAM" id="SignalP"/>
    </source>
</evidence>
<protein>
    <recommendedName>
        <fullName evidence="4">Vanadium-dependent haloperoxidase</fullName>
    </recommendedName>
</protein>
<evidence type="ECO:0008006" key="4">
    <source>
        <dbReference type="Google" id="ProtNLM"/>
    </source>
</evidence>
<dbReference type="CDD" id="cd03398">
    <property type="entry name" value="PAP2_haloperoxidase"/>
    <property type="match status" value="1"/>
</dbReference>
<feature type="chain" id="PRO_5047035415" description="Vanadium-dependent haloperoxidase" evidence="1">
    <location>
        <begin position="26"/>
        <end position="955"/>
    </location>
</feature>
<dbReference type="PROSITE" id="PS51257">
    <property type="entry name" value="PROKAR_LIPOPROTEIN"/>
    <property type="match status" value="1"/>
</dbReference>
<name>A0ABY0CXI3_9DELT</name>